<gene>
    <name evidence="7" type="ORF">DVK44_08275</name>
</gene>
<feature type="transmembrane region" description="Helical" evidence="6">
    <location>
        <begin position="209"/>
        <end position="230"/>
    </location>
</feature>
<dbReference type="InterPro" id="IPR002293">
    <property type="entry name" value="AA/rel_permease1"/>
</dbReference>
<evidence type="ECO:0000256" key="5">
    <source>
        <dbReference type="ARBA" id="ARBA00023136"/>
    </source>
</evidence>
<evidence type="ECO:0000313" key="8">
    <source>
        <dbReference type="Proteomes" id="UP000253868"/>
    </source>
</evidence>
<feature type="transmembrane region" description="Helical" evidence="6">
    <location>
        <begin position="408"/>
        <end position="429"/>
    </location>
</feature>
<feature type="transmembrane region" description="Helical" evidence="6">
    <location>
        <begin position="303"/>
        <end position="328"/>
    </location>
</feature>
<accession>A0A345HLX1</accession>
<comment type="subcellular location">
    <subcellularLocation>
        <location evidence="1">Cell membrane</location>
        <topology evidence="1">Multi-pass membrane protein</topology>
    </subcellularLocation>
</comment>
<dbReference type="OrthoDB" id="9117841at2"/>
<sequence>MMGSAFWSAPRSLPPGEVMAVTNEGQTTEAQHPGSELHKTLTVPRGIGVATGMIIGSGLLVLPGLAYVQVGSSAVYAWLSAAVVVLPLLVIFAQLGSRYPTAGGVQGFAQAAFGARGSTCAAVILIGACAFGGAVMAISGGNYVAALFGASGAGGWVALGYLVVIGLLQAAGSRLAGGIQSAVTIGLLLLLGLVAFAPVMVDAGSLQGAVAAPSAWLSAMPAVGLVFFAYTGWELVASTAEEYRNPKRDFPLVIGITFAIVVALYIGISLAVQLVVAPGDPLLGEAPVVAVLQEALGDASGRVAAALGAAIIFATLMGGTWATSRIVYATARDRLLPAVLTHVDARSGAPRPAVLLSVLMFGAVVLAHSLKLISLTLVVELSTVNFVIGYAISVLSYAKLYRRPAQRLLAVIAGLPVLAMLAGFGWVLLYPTALLAFAALVHHTRQRRRPATG</sequence>
<keyword evidence="2" id="KW-1003">Cell membrane</keyword>
<keyword evidence="8" id="KW-1185">Reference proteome</keyword>
<evidence type="ECO:0000256" key="3">
    <source>
        <dbReference type="ARBA" id="ARBA00022692"/>
    </source>
</evidence>
<protein>
    <submittedName>
        <fullName evidence="7">Amino acid permease</fullName>
    </submittedName>
</protein>
<feature type="transmembrane region" description="Helical" evidence="6">
    <location>
        <begin position="175"/>
        <end position="197"/>
    </location>
</feature>
<feature type="transmembrane region" description="Helical" evidence="6">
    <location>
        <begin position="144"/>
        <end position="168"/>
    </location>
</feature>
<evidence type="ECO:0000256" key="4">
    <source>
        <dbReference type="ARBA" id="ARBA00022989"/>
    </source>
</evidence>
<feature type="transmembrane region" description="Helical" evidence="6">
    <location>
        <begin position="47"/>
        <end position="69"/>
    </location>
</feature>
<feature type="transmembrane region" description="Helical" evidence="6">
    <location>
        <begin position="373"/>
        <end position="396"/>
    </location>
</feature>
<dbReference type="KEGG" id="spad:DVK44_08275"/>
<keyword evidence="5 6" id="KW-0472">Membrane</keyword>
<name>A0A345HLX1_9ACTN</name>
<proteinExistence type="predicted"/>
<dbReference type="AlphaFoldDB" id="A0A345HLX1"/>
<dbReference type="PANTHER" id="PTHR42770">
    <property type="entry name" value="AMINO ACID TRANSPORTER-RELATED"/>
    <property type="match status" value="1"/>
</dbReference>
<dbReference type="Pfam" id="PF13520">
    <property type="entry name" value="AA_permease_2"/>
    <property type="match status" value="1"/>
</dbReference>
<evidence type="ECO:0000256" key="1">
    <source>
        <dbReference type="ARBA" id="ARBA00004651"/>
    </source>
</evidence>
<feature type="transmembrane region" description="Helical" evidence="6">
    <location>
        <begin position="349"/>
        <end position="367"/>
    </location>
</feature>
<dbReference type="InterPro" id="IPR050367">
    <property type="entry name" value="APC_superfamily"/>
</dbReference>
<evidence type="ECO:0000256" key="2">
    <source>
        <dbReference type="ARBA" id="ARBA00022475"/>
    </source>
</evidence>
<dbReference type="Gene3D" id="1.20.1740.10">
    <property type="entry name" value="Amino acid/polyamine transporter I"/>
    <property type="match status" value="1"/>
</dbReference>
<feature type="transmembrane region" description="Helical" evidence="6">
    <location>
        <begin position="117"/>
        <end position="138"/>
    </location>
</feature>
<dbReference type="Proteomes" id="UP000253868">
    <property type="component" value="Chromosome"/>
</dbReference>
<keyword evidence="3 6" id="KW-0812">Transmembrane</keyword>
<dbReference type="GO" id="GO:0005886">
    <property type="term" value="C:plasma membrane"/>
    <property type="evidence" value="ECO:0007669"/>
    <property type="project" value="UniProtKB-SubCell"/>
</dbReference>
<feature type="transmembrane region" description="Helical" evidence="6">
    <location>
        <begin position="250"/>
        <end position="276"/>
    </location>
</feature>
<dbReference type="GO" id="GO:0022857">
    <property type="term" value="F:transmembrane transporter activity"/>
    <property type="evidence" value="ECO:0007669"/>
    <property type="project" value="InterPro"/>
</dbReference>
<evidence type="ECO:0000256" key="6">
    <source>
        <dbReference type="SAM" id="Phobius"/>
    </source>
</evidence>
<keyword evidence="4 6" id="KW-1133">Transmembrane helix</keyword>
<dbReference type="PANTHER" id="PTHR42770:SF13">
    <property type="entry name" value="L-METHIONINE_BRANCHED-CHAIN AMINO ACID EXPORTER YJEH"/>
    <property type="match status" value="1"/>
</dbReference>
<evidence type="ECO:0000313" key="7">
    <source>
        <dbReference type="EMBL" id="AXG77695.1"/>
    </source>
</evidence>
<dbReference type="EMBL" id="CP031194">
    <property type="protein sequence ID" value="AXG77695.1"/>
    <property type="molecule type" value="Genomic_DNA"/>
</dbReference>
<organism evidence="7 8">
    <name type="scientific">Streptomyces paludis</name>
    <dbReference type="NCBI Taxonomy" id="2282738"/>
    <lineage>
        <taxon>Bacteria</taxon>
        <taxon>Bacillati</taxon>
        <taxon>Actinomycetota</taxon>
        <taxon>Actinomycetes</taxon>
        <taxon>Kitasatosporales</taxon>
        <taxon>Streptomycetaceae</taxon>
        <taxon>Streptomyces</taxon>
    </lineage>
</organism>
<dbReference type="PIRSF" id="PIRSF006060">
    <property type="entry name" value="AA_transporter"/>
    <property type="match status" value="1"/>
</dbReference>
<reference evidence="8" key="1">
    <citation type="submission" date="2018-07" db="EMBL/GenBank/DDBJ databases">
        <authorList>
            <person name="Zhao J."/>
        </authorList>
    </citation>
    <scope>NUCLEOTIDE SEQUENCE [LARGE SCALE GENOMIC DNA]</scope>
    <source>
        <strain evidence="8">GSSD-12</strain>
    </source>
</reference>
<feature type="transmembrane region" description="Helical" evidence="6">
    <location>
        <begin position="75"/>
        <end position="96"/>
    </location>
</feature>